<dbReference type="InterPro" id="IPR008613">
    <property type="entry name" value="Excalibur_Ca-bd_domain"/>
</dbReference>
<feature type="compositionally biased region" description="Low complexity" evidence="1">
    <location>
        <begin position="69"/>
        <end position="81"/>
    </location>
</feature>
<sequence length="147" mass="15256">MKTIWYKTRWVAAGLAGIVGLGLGSGMGEHKQQPAAVPGVQTTVSVTPAPIVETVTVAATATAVETIETTATATETIPAETMPSTDAPTTVSPSESTPTAKETMQQSEVYYKSCAEAKAAGVAPMRKGEPGYRPELDRDKDGVACDK</sequence>
<feature type="region of interest" description="Disordered" evidence="1">
    <location>
        <begin position="120"/>
        <end position="147"/>
    </location>
</feature>
<dbReference type="EMBL" id="CP072384">
    <property type="protein sequence ID" value="QUC09333.1"/>
    <property type="molecule type" value="Genomic_DNA"/>
</dbReference>
<accession>A0ABX7Y909</accession>
<protein>
    <submittedName>
        <fullName evidence="3">Excalibur calcium-binding domain-containing protein</fullName>
    </submittedName>
</protein>
<evidence type="ECO:0000313" key="3">
    <source>
        <dbReference type="EMBL" id="QUC09333.1"/>
    </source>
</evidence>
<evidence type="ECO:0000259" key="2">
    <source>
        <dbReference type="SMART" id="SM00894"/>
    </source>
</evidence>
<dbReference type="RefSeq" id="WP_212326750.1">
    <property type="nucleotide sequence ID" value="NZ_AP024463.1"/>
</dbReference>
<organism evidence="3 4">
    <name type="scientific">Arachnia rubra</name>
    <dbReference type="NCBI Taxonomy" id="1547448"/>
    <lineage>
        <taxon>Bacteria</taxon>
        <taxon>Bacillati</taxon>
        <taxon>Actinomycetota</taxon>
        <taxon>Actinomycetes</taxon>
        <taxon>Propionibacteriales</taxon>
        <taxon>Propionibacteriaceae</taxon>
        <taxon>Arachnia</taxon>
    </lineage>
</organism>
<evidence type="ECO:0000313" key="4">
    <source>
        <dbReference type="Proteomes" id="UP000678513"/>
    </source>
</evidence>
<name>A0ABX7Y909_9ACTN</name>
<proteinExistence type="predicted"/>
<dbReference type="Pfam" id="PF05901">
    <property type="entry name" value="Excalibur"/>
    <property type="match status" value="1"/>
</dbReference>
<gene>
    <name evidence="3" type="ORF">J5A65_06365</name>
</gene>
<reference evidence="3 4" key="1">
    <citation type="submission" date="2021-03" db="EMBL/GenBank/DDBJ databases">
        <title>Human Oral Microbial Genomes.</title>
        <authorList>
            <person name="Johnston C.D."/>
            <person name="Chen T."/>
            <person name="Dewhirst F.E."/>
        </authorList>
    </citation>
    <scope>NUCLEOTIDE SEQUENCE [LARGE SCALE GENOMIC DNA]</scope>
    <source>
        <strain evidence="3 4">DSMZ 100122</strain>
    </source>
</reference>
<keyword evidence="4" id="KW-1185">Reference proteome</keyword>
<feature type="compositionally biased region" description="Low complexity" evidence="1">
    <location>
        <begin position="88"/>
        <end position="99"/>
    </location>
</feature>
<dbReference type="Proteomes" id="UP000678513">
    <property type="component" value="Chromosome"/>
</dbReference>
<feature type="domain" description="Excalibur calcium-binding" evidence="2">
    <location>
        <begin position="110"/>
        <end position="146"/>
    </location>
</feature>
<feature type="compositionally biased region" description="Basic and acidic residues" evidence="1">
    <location>
        <begin position="126"/>
        <end position="147"/>
    </location>
</feature>
<evidence type="ECO:0000256" key="1">
    <source>
        <dbReference type="SAM" id="MobiDB-lite"/>
    </source>
</evidence>
<feature type="region of interest" description="Disordered" evidence="1">
    <location>
        <begin position="69"/>
        <end position="105"/>
    </location>
</feature>
<dbReference type="SMART" id="SM00894">
    <property type="entry name" value="Excalibur"/>
    <property type="match status" value="1"/>
</dbReference>